<dbReference type="GO" id="GO:1990189">
    <property type="term" value="F:protein N-terminal-serine acetyltransferase activity"/>
    <property type="evidence" value="ECO:0007669"/>
    <property type="project" value="TreeGrafter"/>
</dbReference>
<organism evidence="2 3">
    <name type="scientific">Microcella alkaliphila</name>
    <dbReference type="NCBI Taxonomy" id="279828"/>
    <lineage>
        <taxon>Bacteria</taxon>
        <taxon>Bacillati</taxon>
        <taxon>Actinomycetota</taxon>
        <taxon>Actinomycetes</taxon>
        <taxon>Micrococcales</taxon>
        <taxon>Microbacteriaceae</taxon>
        <taxon>Microcella</taxon>
    </lineage>
</organism>
<dbReference type="RefSeq" id="WP_161494126.1">
    <property type="nucleotide sequence ID" value="NZ_AP017315.1"/>
</dbReference>
<dbReference type="Gene3D" id="3.40.630.30">
    <property type="match status" value="1"/>
</dbReference>
<keyword evidence="2" id="KW-0808">Transferase</keyword>
<dbReference type="Pfam" id="PF13302">
    <property type="entry name" value="Acetyltransf_3"/>
    <property type="match status" value="1"/>
</dbReference>
<dbReference type="GO" id="GO:0008999">
    <property type="term" value="F:protein-N-terminal-alanine acetyltransferase activity"/>
    <property type="evidence" value="ECO:0007669"/>
    <property type="project" value="TreeGrafter"/>
</dbReference>
<reference evidence="3" key="1">
    <citation type="submission" date="2015-12" db="EMBL/GenBank/DDBJ databases">
        <authorList>
            <person name="Shamseldin A."/>
            <person name="Moawad H."/>
            <person name="Abd El-Rahim W.M."/>
            <person name="Sadowsky M.J."/>
        </authorList>
    </citation>
    <scope>NUCLEOTIDE SEQUENCE [LARGE SCALE GENOMIC DNA]</scope>
    <source>
        <strain evidence="3">JAM AC0309</strain>
    </source>
</reference>
<sequence length="188" mass="20731">MEAVTLTTERLVLSAPRASDVDAVFAACSDSELQRFVPVPVPYEREHAEGFVLGMVPAWWRDDVEYVFGIRETADAPLIGVVSWQRAAGFVGYWLDAAHRGRGVMTEALQALVDWVFTHDVDELRWEASAGNVGSAVVAQRAGFRWEGVAPISAVRPGEDPTGWHAVLRRADYRTVQPREAWPVLSGA</sequence>
<feature type="domain" description="N-acetyltransferase" evidence="1">
    <location>
        <begin position="23"/>
        <end position="174"/>
    </location>
</feature>
<dbReference type="PANTHER" id="PTHR43441:SF10">
    <property type="entry name" value="ACETYLTRANSFERASE"/>
    <property type="match status" value="1"/>
</dbReference>
<dbReference type="SUPFAM" id="SSF55729">
    <property type="entry name" value="Acyl-CoA N-acyltransferases (Nat)"/>
    <property type="match status" value="1"/>
</dbReference>
<dbReference type="InterPro" id="IPR051908">
    <property type="entry name" value="Ribosomal_N-acetyltransferase"/>
</dbReference>
<dbReference type="Proteomes" id="UP000218965">
    <property type="component" value="Chromosome"/>
</dbReference>
<dbReference type="AlphaFoldDB" id="A0A0U5BBS6"/>
<evidence type="ECO:0000259" key="1">
    <source>
        <dbReference type="PROSITE" id="PS51186"/>
    </source>
</evidence>
<name>A0A0U5BBS6_9MICO</name>
<dbReference type="InterPro" id="IPR000182">
    <property type="entry name" value="GNAT_dom"/>
</dbReference>
<protein>
    <submittedName>
        <fullName evidence="2">Acetyltransferase</fullName>
    </submittedName>
</protein>
<dbReference type="GO" id="GO:0005737">
    <property type="term" value="C:cytoplasm"/>
    <property type="evidence" value="ECO:0007669"/>
    <property type="project" value="TreeGrafter"/>
</dbReference>
<dbReference type="EMBL" id="AP017315">
    <property type="protein sequence ID" value="BAU33200.1"/>
    <property type="molecule type" value="Genomic_DNA"/>
</dbReference>
<dbReference type="PROSITE" id="PS51186">
    <property type="entry name" value="GNAT"/>
    <property type="match status" value="1"/>
</dbReference>
<evidence type="ECO:0000313" key="2">
    <source>
        <dbReference type="EMBL" id="BAU33200.1"/>
    </source>
</evidence>
<evidence type="ECO:0000313" key="3">
    <source>
        <dbReference type="Proteomes" id="UP000218965"/>
    </source>
</evidence>
<accession>A0A0U5BBS6</accession>
<dbReference type="KEGG" id="malk:MalAC0309_2358"/>
<dbReference type="PANTHER" id="PTHR43441">
    <property type="entry name" value="RIBOSOMAL-PROTEIN-SERINE ACETYLTRANSFERASE"/>
    <property type="match status" value="1"/>
</dbReference>
<gene>
    <name evidence="2" type="ORF">MalAC0309_2358</name>
</gene>
<dbReference type="InterPro" id="IPR016181">
    <property type="entry name" value="Acyl_CoA_acyltransferase"/>
</dbReference>
<proteinExistence type="predicted"/>
<reference evidence="2 3" key="2">
    <citation type="submission" date="2016-01" db="EMBL/GenBank/DDBJ databases">
        <title>Microcella alkaliphila JAM AC0309 whole genome shotgun sequence.</title>
        <authorList>
            <person name="Kurata A."/>
            <person name="Hirose Y."/>
            <person name="Kishimoto N."/>
            <person name="Kobayashi T."/>
        </authorList>
    </citation>
    <scope>NUCLEOTIDE SEQUENCE [LARGE SCALE GENOMIC DNA]</scope>
    <source>
        <strain evidence="2 3">JAM AC0309</strain>
    </source>
</reference>